<proteinExistence type="predicted"/>
<evidence type="ECO:0000313" key="5">
    <source>
        <dbReference type="Proteomes" id="UP000005408"/>
    </source>
</evidence>
<dbReference type="CDD" id="cd00087">
    <property type="entry name" value="FReD"/>
    <property type="match status" value="1"/>
</dbReference>
<protein>
    <recommendedName>
        <fullName evidence="3">Fibrinogen C-terminal domain-containing protein</fullName>
    </recommendedName>
</protein>
<dbReference type="InterPro" id="IPR020837">
    <property type="entry name" value="Fibrinogen_CS"/>
</dbReference>
<dbReference type="PROSITE" id="PS51406">
    <property type="entry name" value="FIBRINOGEN_C_2"/>
    <property type="match status" value="1"/>
</dbReference>
<reference evidence="4" key="1">
    <citation type="submission" date="2022-08" db="UniProtKB">
        <authorList>
            <consortium name="EnsemblMetazoa"/>
        </authorList>
    </citation>
    <scope>IDENTIFICATION</scope>
    <source>
        <strain evidence="4">05x7-T-G4-1.051#20</strain>
    </source>
</reference>
<feature type="signal peptide" evidence="2">
    <location>
        <begin position="1"/>
        <end position="21"/>
    </location>
</feature>
<dbReference type="Gene3D" id="3.90.215.10">
    <property type="entry name" value="Gamma Fibrinogen, chain A, domain 1"/>
    <property type="match status" value="1"/>
</dbReference>
<dbReference type="EnsemblMetazoa" id="G31851.1">
    <property type="protein sequence ID" value="G31851.1:cds"/>
    <property type="gene ID" value="G31851"/>
</dbReference>
<accession>A0A8W8MAG9</accession>
<dbReference type="PANTHER" id="PTHR19143:SF452">
    <property type="entry name" value="MICROFIBRIL-ASSOCIATED GLYCOPROTEIN 4-LIKE"/>
    <property type="match status" value="1"/>
</dbReference>
<keyword evidence="1" id="KW-1015">Disulfide bond</keyword>
<dbReference type="SUPFAM" id="SSF56496">
    <property type="entry name" value="Fibrinogen C-terminal domain-like"/>
    <property type="match status" value="1"/>
</dbReference>
<organism evidence="4 5">
    <name type="scientific">Magallana gigas</name>
    <name type="common">Pacific oyster</name>
    <name type="synonym">Crassostrea gigas</name>
    <dbReference type="NCBI Taxonomy" id="29159"/>
    <lineage>
        <taxon>Eukaryota</taxon>
        <taxon>Metazoa</taxon>
        <taxon>Spiralia</taxon>
        <taxon>Lophotrochozoa</taxon>
        <taxon>Mollusca</taxon>
        <taxon>Bivalvia</taxon>
        <taxon>Autobranchia</taxon>
        <taxon>Pteriomorphia</taxon>
        <taxon>Ostreida</taxon>
        <taxon>Ostreoidea</taxon>
        <taxon>Ostreidae</taxon>
        <taxon>Magallana</taxon>
    </lineage>
</organism>
<evidence type="ECO:0000259" key="3">
    <source>
        <dbReference type="PROSITE" id="PS51406"/>
    </source>
</evidence>
<evidence type="ECO:0000256" key="1">
    <source>
        <dbReference type="ARBA" id="ARBA00023157"/>
    </source>
</evidence>
<dbReference type="InterPro" id="IPR014716">
    <property type="entry name" value="Fibrinogen_a/b/g_C_1"/>
</dbReference>
<sequence>MQFLRIICFLVFSGKLQMSGSSKVENNFLYVQSGLAQSNACILNEFEIDNSTISARLQCCAPCNALSQCVGVDIVRGEAKRCRLLYGFSALIPSHTTSDETVRYQKSTGINIGTDYNCSVQLMNGRTISTLCNQGNHQWMLIQRRFDGSENFSRNWIDYENGFGTQDSEFWLGNRNIHELTNDGYRHLRIEMMDHECVWKYAEYSTFNVESSSLKYKLHVNGYSGNAEDSMWYNDGMYFSTYDNDNDAWESNCGLEFHGGWWYSSCHWANLNGEYGNTNYGEGIEWKAWRGHGYSMKEVKMMVRKP</sequence>
<feature type="chain" id="PRO_5036485242" description="Fibrinogen C-terminal domain-containing protein" evidence="2">
    <location>
        <begin position="22"/>
        <end position="306"/>
    </location>
</feature>
<dbReference type="Proteomes" id="UP000005408">
    <property type="component" value="Unassembled WGS sequence"/>
</dbReference>
<dbReference type="Pfam" id="PF00147">
    <property type="entry name" value="Fibrinogen_C"/>
    <property type="match status" value="1"/>
</dbReference>
<keyword evidence="2" id="KW-0732">Signal</keyword>
<dbReference type="PANTHER" id="PTHR19143">
    <property type="entry name" value="FIBRINOGEN/TENASCIN/ANGIOPOEITIN"/>
    <property type="match status" value="1"/>
</dbReference>
<keyword evidence="5" id="KW-1185">Reference proteome</keyword>
<dbReference type="GO" id="GO:0005615">
    <property type="term" value="C:extracellular space"/>
    <property type="evidence" value="ECO:0007669"/>
    <property type="project" value="TreeGrafter"/>
</dbReference>
<dbReference type="SMART" id="SM00186">
    <property type="entry name" value="FBG"/>
    <property type="match status" value="1"/>
</dbReference>
<dbReference type="InterPro" id="IPR002181">
    <property type="entry name" value="Fibrinogen_a/b/g_C_dom"/>
</dbReference>
<dbReference type="InterPro" id="IPR036056">
    <property type="entry name" value="Fibrinogen-like_C"/>
</dbReference>
<evidence type="ECO:0000256" key="2">
    <source>
        <dbReference type="SAM" id="SignalP"/>
    </source>
</evidence>
<feature type="domain" description="Fibrinogen C-terminal" evidence="3">
    <location>
        <begin position="91"/>
        <end position="306"/>
    </location>
</feature>
<name>A0A8W8MAG9_MAGGI</name>
<evidence type="ECO:0000313" key="4">
    <source>
        <dbReference type="EnsemblMetazoa" id="G31851.1:cds"/>
    </source>
</evidence>
<dbReference type="InterPro" id="IPR050373">
    <property type="entry name" value="Fibrinogen_C-term_domain"/>
</dbReference>
<dbReference type="PROSITE" id="PS00514">
    <property type="entry name" value="FIBRINOGEN_C_1"/>
    <property type="match status" value="1"/>
</dbReference>
<dbReference type="AlphaFoldDB" id="A0A8W8MAG9"/>